<evidence type="ECO:0000259" key="2">
    <source>
        <dbReference type="Pfam" id="PF23598"/>
    </source>
</evidence>
<organism evidence="3 4">
    <name type="scientific">Trifolium medium</name>
    <dbReference type="NCBI Taxonomy" id="97028"/>
    <lineage>
        <taxon>Eukaryota</taxon>
        <taxon>Viridiplantae</taxon>
        <taxon>Streptophyta</taxon>
        <taxon>Embryophyta</taxon>
        <taxon>Tracheophyta</taxon>
        <taxon>Spermatophyta</taxon>
        <taxon>Magnoliopsida</taxon>
        <taxon>eudicotyledons</taxon>
        <taxon>Gunneridae</taxon>
        <taxon>Pentapetalae</taxon>
        <taxon>rosids</taxon>
        <taxon>fabids</taxon>
        <taxon>Fabales</taxon>
        <taxon>Fabaceae</taxon>
        <taxon>Papilionoideae</taxon>
        <taxon>50 kb inversion clade</taxon>
        <taxon>NPAAA clade</taxon>
        <taxon>Hologalegina</taxon>
        <taxon>IRL clade</taxon>
        <taxon>Trifolieae</taxon>
        <taxon>Trifolium</taxon>
    </lineage>
</organism>
<dbReference type="AlphaFoldDB" id="A0A392NU52"/>
<keyword evidence="1" id="KW-0677">Repeat</keyword>
<dbReference type="EMBL" id="LXQA010049688">
    <property type="protein sequence ID" value="MCI02626.1"/>
    <property type="molecule type" value="Genomic_DNA"/>
</dbReference>
<dbReference type="InterPro" id="IPR032675">
    <property type="entry name" value="LRR_dom_sf"/>
</dbReference>
<sequence>MQQMEKLHIRAIGYNTVIDMDLSSPHPMLRHLTLDGKLEKLPEWIPKLQNLVKLKLDNSGLKHDTMKLLKSMSNLLTLSLRYNAFEAKRLHFQDGWFKNLKELILIDLHQVNCILIDEGAFPSLETLELHKIPRLEMLPRGIQHLKKLKDLRTPSYMHLKNKKRYQRSECIIKD</sequence>
<dbReference type="PANTHER" id="PTHR15140:SF57">
    <property type="entry name" value="RX N-TERMINAL DOMAIN-CONTAINING PROTEIN"/>
    <property type="match status" value="1"/>
</dbReference>
<protein>
    <submittedName>
        <fullName evidence="3">NB-ARC domain disease resistance protein</fullName>
    </submittedName>
</protein>
<keyword evidence="4" id="KW-1185">Reference proteome</keyword>
<dbReference type="Gene3D" id="3.80.10.10">
    <property type="entry name" value="Ribonuclease Inhibitor"/>
    <property type="match status" value="1"/>
</dbReference>
<dbReference type="SUPFAM" id="SSF52058">
    <property type="entry name" value="L domain-like"/>
    <property type="match status" value="1"/>
</dbReference>
<dbReference type="Pfam" id="PF23598">
    <property type="entry name" value="LRR_14"/>
    <property type="match status" value="1"/>
</dbReference>
<evidence type="ECO:0000313" key="4">
    <source>
        <dbReference type="Proteomes" id="UP000265520"/>
    </source>
</evidence>
<evidence type="ECO:0000313" key="3">
    <source>
        <dbReference type="EMBL" id="MCI02626.1"/>
    </source>
</evidence>
<name>A0A392NU52_9FABA</name>
<dbReference type="InterPro" id="IPR055414">
    <property type="entry name" value="LRR_R13L4/SHOC2-like"/>
</dbReference>
<dbReference type="Proteomes" id="UP000265520">
    <property type="component" value="Unassembled WGS sequence"/>
</dbReference>
<evidence type="ECO:0000256" key="1">
    <source>
        <dbReference type="ARBA" id="ARBA00022737"/>
    </source>
</evidence>
<comment type="caution">
    <text evidence="3">The sequence shown here is derived from an EMBL/GenBank/DDBJ whole genome shotgun (WGS) entry which is preliminary data.</text>
</comment>
<proteinExistence type="predicted"/>
<feature type="domain" description="Disease resistance R13L4/SHOC-2-like LRR" evidence="2">
    <location>
        <begin position="1"/>
        <end position="159"/>
    </location>
</feature>
<dbReference type="PANTHER" id="PTHR15140">
    <property type="entry name" value="TUBULIN-SPECIFIC CHAPERONE E"/>
    <property type="match status" value="1"/>
</dbReference>
<reference evidence="3 4" key="1">
    <citation type="journal article" date="2018" name="Front. Plant Sci.">
        <title>Red Clover (Trifolium pratense) and Zigzag Clover (T. medium) - A Picture of Genomic Similarities and Differences.</title>
        <authorList>
            <person name="Dluhosova J."/>
            <person name="Istvanek J."/>
            <person name="Nedelnik J."/>
            <person name="Repkova J."/>
        </authorList>
    </citation>
    <scope>NUCLEOTIDE SEQUENCE [LARGE SCALE GENOMIC DNA]</scope>
    <source>
        <strain evidence="4">cv. 10/8</strain>
        <tissue evidence="3">Leaf</tissue>
    </source>
</reference>
<accession>A0A392NU52</accession>